<proteinExistence type="predicted"/>
<dbReference type="InterPro" id="IPR050204">
    <property type="entry name" value="AraC_XylS_family_regulators"/>
</dbReference>
<dbReference type="PANTHER" id="PTHR46796:SF7">
    <property type="entry name" value="ARAC FAMILY TRANSCRIPTIONAL REGULATOR"/>
    <property type="match status" value="1"/>
</dbReference>
<comment type="caution">
    <text evidence="5">The sequence shown here is derived from an EMBL/GenBank/DDBJ whole genome shotgun (WGS) entry which is preliminary data.</text>
</comment>
<dbReference type="SUPFAM" id="SSF46689">
    <property type="entry name" value="Homeodomain-like"/>
    <property type="match status" value="2"/>
</dbReference>
<keyword evidence="6" id="KW-1185">Reference proteome</keyword>
<protein>
    <submittedName>
        <fullName evidence="5">AraC family transcriptional regulator</fullName>
    </submittedName>
</protein>
<dbReference type="InterPro" id="IPR018060">
    <property type="entry name" value="HTH_AraC"/>
</dbReference>
<dbReference type="PRINTS" id="PR00032">
    <property type="entry name" value="HTHARAC"/>
</dbReference>
<feature type="domain" description="HTH araC/xylS-type" evidence="4">
    <location>
        <begin position="217"/>
        <end position="315"/>
    </location>
</feature>
<gene>
    <name evidence="5" type="ORF">HBF26_12310</name>
</gene>
<dbReference type="Gene3D" id="1.10.10.60">
    <property type="entry name" value="Homeodomain-like"/>
    <property type="match status" value="2"/>
</dbReference>
<dbReference type="Pfam" id="PF12833">
    <property type="entry name" value="HTH_18"/>
    <property type="match status" value="1"/>
</dbReference>
<evidence type="ECO:0000259" key="4">
    <source>
        <dbReference type="PROSITE" id="PS01124"/>
    </source>
</evidence>
<dbReference type="InterPro" id="IPR032783">
    <property type="entry name" value="AraC_lig"/>
</dbReference>
<dbReference type="PANTHER" id="PTHR46796">
    <property type="entry name" value="HTH-TYPE TRANSCRIPTIONAL ACTIVATOR RHAS-RELATED"/>
    <property type="match status" value="1"/>
</dbReference>
<dbReference type="Proteomes" id="UP001429601">
    <property type="component" value="Unassembled WGS sequence"/>
</dbReference>
<dbReference type="InterPro" id="IPR018062">
    <property type="entry name" value="HTH_AraC-typ_CS"/>
</dbReference>
<reference evidence="5 6" key="1">
    <citation type="journal article" date="2011" name="Curr. Microbiol.">
        <title>Luteibacter jiangsuensis sp. nov.: a methamidophos-degrading bacterium isolated from a methamidophos-manufacturing factory.</title>
        <authorList>
            <person name="Wang L."/>
            <person name="Wang G.L."/>
            <person name="Li S.P."/>
            <person name="Jiang J.D."/>
        </authorList>
    </citation>
    <scope>NUCLEOTIDE SEQUENCE [LARGE SCALE GENOMIC DNA]</scope>
    <source>
        <strain evidence="5 6">CGMCC 1.10133</strain>
    </source>
</reference>
<accession>A0ABX0Q571</accession>
<keyword evidence="2" id="KW-0238">DNA-binding</keyword>
<organism evidence="5 6">
    <name type="scientific">Luteibacter jiangsuensis</name>
    <dbReference type="NCBI Taxonomy" id="637577"/>
    <lineage>
        <taxon>Bacteria</taxon>
        <taxon>Pseudomonadati</taxon>
        <taxon>Pseudomonadota</taxon>
        <taxon>Gammaproteobacteria</taxon>
        <taxon>Lysobacterales</taxon>
        <taxon>Rhodanobacteraceae</taxon>
        <taxon>Luteibacter</taxon>
    </lineage>
</organism>
<evidence type="ECO:0000256" key="1">
    <source>
        <dbReference type="ARBA" id="ARBA00023015"/>
    </source>
</evidence>
<evidence type="ECO:0000313" key="5">
    <source>
        <dbReference type="EMBL" id="NID05674.1"/>
    </source>
</evidence>
<dbReference type="EMBL" id="JAAQQR010000005">
    <property type="protein sequence ID" value="NID05674.1"/>
    <property type="molecule type" value="Genomic_DNA"/>
</dbReference>
<dbReference type="PROSITE" id="PS00041">
    <property type="entry name" value="HTH_ARAC_FAMILY_1"/>
    <property type="match status" value="1"/>
</dbReference>
<dbReference type="PROSITE" id="PS01124">
    <property type="entry name" value="HTH_ARAC_FAMILY_2"/>
    <property type="match status" value="1"/>
</dbReference>
<dbReference type="Pfam" id="PF12852">
    <property type="entry name" value="Cupin_6"/>
    <property type="match status" value="1"/>
</dbReference>
<keyword evidence="3" id="KW-0804">Transcription</keyword>
<evidence type="ECO:0000313" key="6">
    <source>
        <dbReference type="Proteomes" id="UP001429601"/>
    </source>
</evidence>
<dbReference type="InterPro" id="IPR009057">
    <property type="entry name" value="Homeodomain-like_sf"/>
</dbReference>
<sequence length="326" mass="35291">MLENTAFMFDRSFMNDPISDILRLASAESVVSGGFTAGGDWAVRFPAPDRLKFFAAVRGELWLGLETEGTTATRVTAGDVLLLTAPERFTLGSDLSRTPIDAQAVFAEQSRPIVDAGGGDDVLMIGGHVRFDTAYAPMVTEALPPLIHIRGDTPDASPMRWIIDRMVDESTEDLPGGGLASAQLAHLLFIHVLRAHLAAGGAVRPGWLRLAVDPRLAPALRLMHTAPGKNWRLDQLAQASAMSRTIFAQRFRSAGGIAPLAYLAHWRMRLATRALRHGDATVASLARDLGYASESAFSHAFKRIVGVSPSHYAASQSYNGRVSHRR</sequence>
<dbReference type="InterPro" id="IPR020449">
    <property type="entry name" value="Tscrpt_reg_AraC-type_HTH"/>
</dbReference>
<name>A0ABX0Q571_9GAMM</name>
<keyword evidence="1" id="KW-0805">Transcription regulation</keyword>
<evidence type="ECO:0000256" key="2">
    <source>
        <dbReference type="ARBA" id="ARBA00023125"/>
    </source>
</evidence>
<dbReference type="SMART" id="SM00342">
    <property type="entry name" value="HTH_ARAC"/>
    <property type="match status" value="1"/>
</dbReference>
<evidence type="ECO:0000256" key="3">
    <source>
        <dbReference type="ARBA" id="ARBA00023163"/>
    </source>
</evidence>